<sequence>MFPNDESDYTYTANVYYCKVCPRSTGTKNWRKHLGTKSHKRSVAEREATSRPRPPSPDGIPQAGPPAVEEEHLAYTEHSWACGPGLIDLDQYAPPSPSNVRGLVADLAAAHAANRSEANGVSQASVVPDSHGGLLKDLMTIAAHKGDNMEEDERPIVRTDKRSDRVETSAWYPFKSKLDLVGSLLIGHTRSILSRSLYTRLSSVLEVCGLKLPSWATVRASRTRIQELLDAKVQAAVSVVDTPCYALSTKKIISQDLANPLVAKHMEYYPESTDGLMVSKFSQCGKWLTGMSREHRAQMCRVKGKDFYIYEPVQLQSNQVVIPIFLYTRGGVLHAKCWEVPSDYVTWLTVHNRRTNTLKIQLPSGLEFRDTRLLAVSVELFSRDYQEIRWTDGRRLVDACGGKLYATKSISVHEVIQFPNAWRERSHKKILCNVPMILYSDDTSGNVSKQFNKHISFYFTLAGLPPHISNQEYNCYFLATSNLASASELSEQLVKEINEMSTVGFEAYDQSISQSVWVTSTLLCFLGGSPMHAELTCTPNPGAALHPCRMCKLSVRMKKFKQTKTFIRQFLHRNSLGEEVPVRPRAWSQTRKRCHDLVKTAITKTFNQSTIKGKKWGIKDPITNRFIANARLDSELKAKMMRLAKDNSNQLCNPVLKLKGGGPPCKVWGL</sequence>
<dbReference type="EMBL" id="ADAS02000123">
    <property type="protein sequence ID" value="OAV89592.1"/>
    <property type="molecule type" value="Genomic_DNA"/>
</dbReference>
<organism evidence="2">
    <name type="scientific">Puccinia triticina (isolate 1-1 / race 1 (BBBD))</name>
    <name type="common">Brown leaf rust fungus</name>
    <dbReference type="NCBI Taxonomy" id="630390"/>
    <lineage>
        <taxon>Eukaryota</taxon>
        <taxon>Fungi</taxon>
        <taxon>Dikarya</taxon>
        <taxon>Basidiomycota</taxon>
        <taxon>Pucciniomycotina</taxon>
        <taxon>Pucciniomycetes</taxon>
        <taxon>Pucciniales</taxon>
        <taxon>Pucciniaceae</taxon>
        <taxon>Puccinia</taxon>
    </lineage>
</organism>
<dbReference type="Proteomes" id="UP000005240">
    <property type="component" value="Unassembled WGS sequence"/>
</dbReference>
<dbReference type="AlphaFoldDB" id="A0A180GB70"/>
<protein>
    <recommendedName>
        <fullName evidence="5">U1-type domain-containing protein</fullName>
    </recommendedName>
</protein>
<dbReference type="STRING" id="630390.A0A180GB70"/>
<name>A0A180GB70_PUCT1</name>
<evidence type="ECO:0000313" key="3">
    <source>
        <dbReference type="EnsemblFungi" id="PTTG_28632-t43_1-p1"/>
    </source>
</evidence>
<reference evidence="2" key="1">
    <citation type="submission" date="2009-11" db="EMBL/GenBank/DDBJ databases">
        <authorList>
            <consortium name="The Broad Institute Genome Sequencing Platform"/>
            <person name="Ward D."/>
            <person name="Feldgarden M."/>
            <person name="Earl A."/>
            <person name="Young S.K."/>
            <person name="Zeng Q."/>
            <person name="Koehrsen M."/>
            <person name="Alvarado L."/>
            <person name="Berlin A."/>
            <person name="Bochicchio J."/>
            <person name="Borenstein D."/>
            <person name="Chapman S.B."/>
            <person name="Chen Z."/>
            <person name="Engels R."/>
            <person name="Freedman E."/>
            <person name="Gellesch M."/>
            <person name="Goldberg J."/>
            <person name="Griggs A."/>
            <person name="Gujja S."/>
            <person name="Heilman E."/>
            <person name="Heiman D."/>
            <person name="Hepburn T."/>
            <person name="Howarth C."/>
            <person name="Jen D."/>
            <person name="Larson L."/>
            <person name="Lewis B."/>
            <person name="Mehta T."/>
            <person name="Park D."/>
            <person name="Pearson M."/>
            <person name="Roberts A."/>
            <person name="Saif S."/>
            <person name="Shea T."/>
            <person name="Shenoy N."/>
            <person name="Sisk P."/>
            <person name="Stolte C."/>
            <person name="Sykes S."/>
            <person name="Thomson T."/>
            <person name="Walk T."/>
            <person name="White J."/>
            <person name="Yandava C."/>
            <person name="Izard J."/>
            <person name="Baranova O.V."/>
            <person name="Blanton J.M."/>
            <person name="Tanner A.C."/>
            <person name="Dewhirst F.E."/>
            <person name="Haas B."/>
            <person name="Nusbaum C."/>
            <person name="Birren B."/>
        </authorList>
    </citation>
    <scope>NUCLEOTIDE SEQUENCE [LARGE SCALE GENOMIC DNA]</scope>
    <source>
        <strain evidence="2">1-1 BBBD Race 1</strain>
    </source>
</reference>
<keyword evidence="4" id="KW-1185">Reference proteome</keyword>
<gene>
    <name evidence="2" type="ORF">PTTG_28632</name>
</gene>
<dbReference type="EnsemblFungi" id="PTTG_28632-t43_1">
    <property type="protein sequence ID" value="PTTG_28632-t43_1-p1"/>
    <property type="gene ID" value="PTTG_28632"/>
</dbReference>
<evidence type="ECO:0000313" key="4">
    <source>
        <dbReference type="Proteomes" id="UP000005240"/>
    </source>
</evidence>
<evidence type="ECO:0008006" key="5">
    <source>
        <dbReference type="Google" id="ProtNLM"/>
    </source>
</evidence>
<dbReference type="PANTHER" id="PTHR31912:SF34">
    <property type="entry name" value="NOTOCHORD-RELATED PROTEIN"/>
    <property type="match status" value="1"/>
</dbReference>
<evidence type="ECO:0000256" key="1">
    <source>
        <dbReference type="SAM" id="MobiDB-lite"/>
    </source>
</evidence>
<evidence type="ECO:0000313" key="2">
    <source>
        <dbReference type="EMBL" id="OAV89592.1"/>
    </source>
</evidence>
<reference evidence="3 4" key="3">
    <citation type="journal article" date="2017" name="G3 (Bethesda)">
        <title>Comparative analysis highlights variable genome content of wheat rusts and divergence of the mating loci.</title>
        <authorList>
            <person name="Cuomo C.A."/>
            <person name="Bakkeren G."/>
            <person name="Khalil H.B."/>
            <person name="Panwar V."/>
            <person name="Joly D."/>
            <person name="Linning R."/>
            <person name="Sakthikumar S."/>
            <person name="Song X."/>
            <person name="Adiconis X."/>
            <person name="Fan L."/>
            <person name="Goldberg J.M."/>
            <person name="Levin J.Z."/>
            <person name="Young S."/>
            <person name="Zeng Q."/>
            <person name="Anikster Y."/>
            <person name="Bruce M."/>
            <person name="Wang M."/>
            <person name="Yin C."/>
            <person name="McCallum B."/>
            <person name="Szabo L.J."/>
            <person name="Hulbert S."/>
            <person name="Chen X."/>
            <person name="Fellers J.P."/>
        </authorList>
    </citation>
    <scope>NUCLEOTIDE SEQUENCE</scope>
    <source>
        <strain evidence="3">isolate 1-1 / race 1 (BBBD)</strain>
        <strain evidence="4">Isolate 1-1 / race 1 (BBBD)</strain>
    </source>
</reference>
<proteinExistence type="predicted"/>
<dbReference type="OrthoDB" id="2506528at2759"/>
<feature type="compositionally biased region" description="Basic residues" evidence="1">
    <location>
        <begin position="29"/>
        <end position="41"/>
    </location>
</feature>
<dbReference type="PANTHER" id="PTHR31912">
    <property type="entry name" value="IP13529P"/>
    <property type="match status" value="1"/>
</dbReference>
<reference evidence="3" key="4">
    <citation type="submission" date="2025-05" db="UniProtKB">
        <authorList>
            <consortium name="EnsemblFungi"/>
        </authorList>
    </citation>
    <scope>IDENTIFICATION</scope>
    <source>
        <strain evidence="3">isolate 1-1 / race 1 (BBBD)</strain>
    </source>
</reference>
<feature type="region of interest" description="Disordered" evidence="1">
    <location>
        <begin position="29"/>
        <end position="66"/>
    </location>
</feature>
<dbReference type="VEuPathDB" id="FungiDB:PTTG_28632"/>
<accession>A0A180GB70</accession>
<reference evidence="2" key="2">
    <citation type="submission" date="2016-05" db="EMBL/GenBank/DDBJ databases">
        <title>Comparative analysis highlights variable genome content of wheat rusts and divergence of the mating loci.</title>
        <authorList>
            <person name="Cuomo C.A."/>
            <person name="Bakkeren G."/>
            <person name="Szabo L."/>
            <person name="Khalil H."/>
            <person name="Joly D."/>
            <person name="Goldberg J."/>
            <person name="Young S."/>
            <person name="Zeng Q."/>
            <person name="Fellers J."/>
        </authorList>
    </citation>
    <scope>NUCLEOTIDE SEQUENCE [LARGE SCALE GENOMIC DNA]</scope>
    <source>
        <strain evidence="2">1-1 BBBD Race 1</strain>
    </source>
</reference>